<organism evidence="1 2">
    <name type="scientific">Gimesia fumaroli</name>
    <dbReference type="NCBI Taxonomy" id="2527976"/>
    <lineage>
        <taxon>Bacteria</taxon>
        <taxon>Pseudomonadati</taxon>
        <taxon>Planctomycetota</taxon>
        <taxon>Planctomycetia</taxon>
        <taxon>Planctomycetales</taxon>
        <taxon>Planctomycetaceae</taxon>
        <taxon>Gimesia</taxon>
    </lineage>
</organism>
<proteinExistence type="predicted"/>
<dbReference type="KEGG" id="gfm:Enr17x_10610"/>
<keyword evidence="2" id="KW-1185">Reference proteome</keyword>
<dbReference type="RefSeq" id="WP_145306484.1">
    <property type="nucleotide sequence ID" value="NZ_CP037452.1"/>
</dbReference>
<protein>
    <submittedName>
        <fullName evidence="1">Uncharacterized protein</fullName>
    </submittedName>
</protein>
<dbReference type="AlphaFoldDB" id="A0A518I7H5"/>
<name>A0A518I7H5_9PLAN</name>
<gene>
    <name evidence="1" type="ORF">Enr17x_10610</name>
</gene>
<dbReference type="EMBL" id="CP037452">
    <property type="protein sequence ID" value="QDV49046.1"/>
    <property type="molecule type" value="Genomic_DNA"/>
</dbReference>
<evidence type="ECO:0000313" key="2">
    <source>
        <dbReference type="Proteomes" id="UP000318313"/>
    </source>
</evidence>
<reference evidence="1 2" key="1">
    <citation type="submission" date="2019-03" db="EMBL/GenBank/DDBJ databases">
        <title>Deep-cultivation of Planctomycetes and their phenomic and genomic characterization uncovers novel biology.</title>
        <authorList>
            <person name="Wiegand S."/>
            <person name="Jogler M."/>
            <person name="Boedeker C."/>
            <person name="Pinto D."/>
            <person name="Vollmers J."/>
            <person name="Rivas-Marin E."/>
            <person name="Kohn T."/>
            <person name="Peeters S.H."/>
            <person name="Heuer A."/>
            <person name="Rast P."/>
            <person name="Oberbeckmann S."/>
            <person name="Bunk B."/>
            <person name="Jeske O."/>
            <person name="Meyerdierks A."/>
            <person name="Storesund J.E."/>
            <person name="Kallscheuer N."/>
            <person name="Luecker S."/>
            <person name="Lage O.M."/>
            <person name="Pohl T."/>
            <person name="Merkel B.J."/>
            <person name="Hornburger P."/>
            <person name="Mueller R.-W."/>
            <person name="Bruemmer F."/>
            <person name="Labrenz M."/>
            <person name="Spormann A.M."/>
            <person name="Op den Camp H."/>
            <person name="Overmann J."/>
            <person name="Amann R."/>
            <person name="Jetten M.S.M."/>
            <person name="Mascher T."/>
            <person name="Medema M.H."/>
            <person name="Devos D.P."/>
            <person name="Kaster A.-K."/>
            <person name="Ovreas L."/>
            <person name="Rohde M."/>
            <person name="Galperin M.Y."/>
            <person name="Jogler C."/>
        </authorList>
    </citation>
    <scope>NUCLEOTIDE SEQUENCE [LARGE SCALE GENOMIC DNA]</scope>
    <source>
        <strain evidence="1 2">Enr17</strain>
    </source>
</reference>
<evidence type="ECO:0000313" key="1">
    <source>
        <dbReference type="EMBL" id="QDV49046.1"/>
    </source>
</evidence>
<dbReference type="Proteomes" id="UP000318313">
    <property type="component" value="Chromosome"/>
</dbReference>
<accession>A0A518I7H5</accession>
<dbReference type="OrthoDB" id="3078500at2"/>
<sequence>MNFDDKIIAIFESDAFDLSWPDDDSDPNEPPLGKDLADFLQARLQEQSIEADAPFDSETGWEFFVTIEGVQYSLLAHWAPMGEPESDIWVIQPQILQGCLKALFSRDQGQNPRDLQPLLKAIKPILNESNVFSDVRWLTRDEFSAVY</sequence>